<dbReference type="EMBL" id="AVOT02001261">
    <property type="protein sequence ID" value="MBW0466296.1"/>
    <property type="molecule type" value="Genomic_DNA"/>
</dbReference>
<accession>A0A9Q3BK01</accession>
<name>A0A9Q3BK01_9BASI</name>
<evidence type="ECO:0000313" key="3">
    <source>
        <dbReference type="Proteomes" id="UP000765509"/>
    </source>
</evidence>
<reference evidence="2" key="1">
    <citation type="submission" date="2021-03" db="EMBL/GenBank/DDBJ databases">
        <title>Draft genome sequence of rust myrtle Austropuccinia psidii MF-1, a brazilian biotype.</title>
        <authorList>
            <person name="Quecine M.C."/>
            <person name="Pachon D.M.R."/>
            <person name="Bonatelli M.L."/>
            <person name="Correr F.H."/>
            <person name="Franceschini L.M."/>
            <person name="Leite T.F."/>
            <person name="Margarido G.R.A."/>
            <person name="Almeida C.A."/>
            <person name="Ferrarezi J.A."/>
            <person name="Labate C.A."/>
        </authorList>
    </citation>
    <scope>NUCLEOTIDE SEQUENCE</scope>
    <source>
        <strain evidence="2">MF-1</strain>
    </source>
</reference>
<dbReference type="AlphaFoldDB" id="A0A9Q3BK01"/>
<proteinExistence type="predicted"/>
<dbReference type="Proteomes" id="UP000765509">
    <property type="component" value="Unassembled WGS sequence"/>
</dbReference>
<evidence type="ECO:0000313" key="2">
    <source>
        <dbReference type="EMBL" id="MBW0466296.1"/>
    </source>
</evidence>
<organism evidence="2 3">
    <name type="scientific">Austropuccinia psidii MF-1</name>
    <dbReference type="NCBI Taxonomy" id="1389203"/>
    <lineage>
        <taxon>Eukaryota</taxon>
        <taxon>Fungi</taxon>
        <taxon>Dikarya</taxon>
        <taxon>Basidiomycota</taxon>
        <taxon>Pucciniomycotina</taxon>
        <taxon>Pucciniomycetes</taxon>
        <taxon>Pucciniales</taxon>
        <taxon>Sphaerophragmiaceae</taxon>
        <taxon>Austropuccinia</taxon>
    </lineage>
</organism>
<comment type="caution">
    <text evidence="2">The sequence shown here is derived from an EMBL/GenBank/DDBJ whole genome shotgun (WGS) entry which is preliminary data.</text>
</comment>
<evidence type="ECO:0000256" key="1">
    <source>
        <dbReference type="SAM" id="MobiDB-lite"/>
    </source>
</evidence>
<gene>
    <name evidence="2" type="ORF">O181_006011</name>
</gene>
<sequence>MEQQTKLYQYYKQQQKLQQKDEACGHTASFCGGSSQSNKFQLCYVPTTSVLADYLTKSVNKAISKRGLNALVVWWLEVREWGCERIGQKEQRSTCDTSSQNPRQGFSSKENP</sequence>
<dbReference type="OrthoDB" id="4362974at2759"/>
<protein>
    <submittedName>
        <fullName evidence="2">Uncharacterized protein</fullName>
    </submittedName>
</protein>
<feature type="compositionally biased region" description="Polar residues" evidence="1">
    <location>
        <begin position="94"/>
        <end position="112"/>
    </location>
</feature>
<feature type="region of interest" description="Disordered" evidence="1">
    <location>
        <begin position="87"/>
        <end position="112"/>
    </location>
</feature>
<keyword evidence="3" id="KW-1185">Reference proteome</keyword>